<dbReference type="Gene3D" id="3.30.2010.10">
    <property type="entry name" value="Metalloproteases ('zincins'), catalytic domain"/>
    <property type="match status" value="1"/>
</dbReference>
<dbReference type="GO" id="GO:0051603">
    <property type="term" value="P:proteolysis involved in protein catabolic process"/>
    <property type="evidence" value="ECO:0007669"/>
    <property type="project" value="TreeGrafter"/>
</dbReference>
<organism evidence="9 10">
    <name type="scientific">Pseudoalteromonas luteoviolacea</name>
    <dbReference type="NCBI Taxonomy" id="43657"/>
    <lineage>
        <taxon>Bacteria</taxon>
        <taxon>Pseudomonadati</taxon>
        <taxon>Pseudomonadota</taxon>
        <taxon>Gammaproteobacteria</taxon>
        <taxon>Alteromonadales</taxon>
        <taxon>Pseudoalteromonadaceae</taxon>
        <taxon>Pseudoalteromonas</taxon>
    </lineage>
</organism>
<keyword evidence="4 6" id="KW-0862">Zinc</keyword>
<sequence>MRVSGLLYPFSNSTAYEVEALLENGQLVIHYDQNRAARCALDNVSLSTQIPGVPVQATLPSGERFVPHSPDFIWPISAHRQGMAKFERHYGMILSALLLTPLLVYVLLFKVTPMAAVLIVDYVPDSIVETMGEQSMYVVEENFLSPSALPPQTQQEIHAIWEDALVKVALSQEQYQLGIYASEHFGANAFALPHGQVVITDDLISALKDNPDAIRAVLLHEIGHVEGKHSIRLAAQAFAGTIAMSFIFGDMEGILELLIGSGNLIMGAQFSQKMEWEADNFALERLTQLGHSNTDFADALKHLKTLSETDKDSTSERAQWLEYLSTHPSLEARIQHAQSYQHNQ</sequence>
<evidence type="ECO:0000256" key="6">
    <source>
        <dbReference type="RuleBase" id="RU003983"/>
    </source>
</evidence>
<keyword evidence="3 6" id="KW-0378">Hydrolase</keyword>
<evidence type="ECO:0000313" key="9">
    <source>
        <dbReference type="EMBL" id="KID55990.1"/>
    </source>
</evidence>
<evidence type="ECO:0000256" key="2">
    <source>
        <dbReference type="ARBA" id="ARBA00022723"/>
    </source>
</evidence>
<gene>
    <name evidence="9" type="ORF">JF50_16850</name>
</gene>
<evidence type="ECO:0000256" key="7">
    <source>
        <dbReference type="SAM" id="Phobius"/>
    </source>
</evidence>
<feature type="transmembrane region" description="Helical" evidence="7">
    <location>
        <begin position="90"/>
        <end position="109"/>
    </location>
</feature>
<dbReference type="GO" id="GO:0004222">
    <property type="term" value="F:metalloendopeptidase activity"/>
    <property type="evidence" value="ECO:0007669"/>
    <property type="project" value="InterPro"/>
</dbReference>
<evidence type="ECO:0000256" key="1">
    <source>
        <dbReference type="ARBA" id="ARBA00022670"/>
    </source>
</evidence>
<keyword evidence="7" id="KW-1133">Transmembrane helix</keyword>
<evidence type="ECO:0000313" key="10">
    <source>
        <dbReference type="Proteomes" id="UP000031327"/>
    </source>
</evidence>
<comment type="caution">
    <text evidence="9">The sequence shown here is derived from an EMBL/GenBank/DDBJ whole genome shotgun (WGS) entry which is preliminary data.</text>
</comment>
<dbReference type="Proteomes" id="UP000031327">
    <property type="component" value="Unassembled WGS sequence"/>
</dbReference>
<keyword evidence="7" id="KW-0472">Membrane</keyword>
<dbReference type="Pfam" id="PF01435">
    <property type="entry name" value="Peptidase_M48"/>
    <property type="match status" value="1"/>
</dbReference>
<dbReference type="GO" id="GO:0046872">
    <property type="term" value="F:metal ion binding"/>
    <property type="evidence" value="ECO:0007669"/>
    <property type="project" value="UniProtKB-KW"/>
</dbReference>
<keyword evidence="1 6" id="KW-0645">Protease</keyword>
<dbReference type="EMBL" id="JWIC01000007">
    <property type="protein sequence ID" value="KID55990.1"/>
    <property type="molecule type" value="Genomic_DNA"/>
</dbReference>
<keyword evidence="7" id="KW-0812">Transmembrane</keyword>
<evidence type="ECO:0000256" key="4">
    <source>
        <dbReference type="ARBA" id="ARBA00022833"/>
    </source>
</evidence>
<evidence type="ECO:0000259" key="8">
    <source>
        <dbReference type="Pfam" id="PF01435"/>
    </source>
</evidence>
<comment type="cofactor">
    <cofactor evidence="6">
        <name>Zn(2+)</name>
        <dbReference type="ChEBI" id="CHEBI:29105"/>
    </cofactor>
    <text evidence="6">Binds 1 zinc ion per subunit.</text>
</comment>
<name>A0A0C1Q981_9GAMM</name>
<dbReference type="InterPro" id="IPR051156">
    <property type="entry name" value="Mito/Outer_Membr_Metalloprot"/>
</dbReference>
<comment type="similarity">
    <text evidence="6">Belongs to the peptidase M48 family.</text>
</comment>
<keyword evidence="2" id="KW-0479">Metal-binding</keyword>
<dbReference type="OrthoDB" id="9810445at2"/>
<keyword evidence="5 6" id="KW-0482">Metalloprotease</keyword>
<evidence type="ECO:0000256" key="3">
    <source>
        <dbReference type="ARBA" id="ARBA00022801"/>
    </source>
</evidence>
<dbReference type="PANTHER" id="PTHR22726">
    <property type="entry name" value="METALLOENDOPEPTIDASE OMA1"/>
    <property type="match status" value="1"/>
</dbReference>
<dbReference type="GO" id="GO:0016020">
    <property type="term" value="C:membrane"/>
    <property type="evidence" value="ECO:0007669"/>
    <property type="project" value="TreeGrafter"/>
</dbReference>
<accession>A0A0C1Q981</accession>
<dbReference type="PANTHER" id="PTHR22726:SF1">
    <property type="entry name" value="METALLOENDOPEPTIDASE OMA1, MITOCHONDRIAL"/>
    <property type="match status" value="1"/>
</dbReference>
<protein>
    <recommendedName>
        <fullName evidence="8">Peptidase M48 domain-containing protein</fullName>
    </recommendedName>
</protein>
<proteinExistence type="inferred from homology"/>
<reference evidence="9 10" key="1">
    <citation type="submission" date="2014-12" db="EMBL/GenBank/DDBJ databases">
        <title>Draft Genome Sequence of Pseudoalteromonas luteoviolacea HI1.</title>
        <authorList>
            <person name="Asahina A.Y."/>
            <person name="Hadfield M.G."/>
        </authorList>
    </citation>
    <scope>NUCLEOTIDE SEQUENCE [LARGE SCALE GENOMIC DNA]</scope>
    <source>
        <strain evidence="9 10">HI1</strain>
    </source>
</reference>
<dbReference type="InterPro" id="IPR001915">
    <property type="entry name" value="Peptidase_M48"/>
</dbReference>
<dbReference type="AlphaFoldDB" id="A0A0C1Q981"/>
<dbReference type="RefSeq" id="WP_039610562.1">
    <property type="nucleotide sequence ID" value="NZ_JWIC01000007.1"/>
</dbReference>
<dbReference type="CDD" id="cd07332">
    <property type="entry name" value="M48C_Oma1_like"/>
    <property type="match status" value="1"/>
</dbReference>
<feature type="domain" description="Peptidase M48" evidence="8">
    <location>
        <begin position="151"/>
        <end position="339"/>
    </location>
</feature>
<evidence type="ECO:0000256" key="5">
    <source>
        <dbReference type="ARBA" id="ARBA00023049"/>
    </source>
</evidence>